<keyword evidence="5" id="KW-0175">Coiled coil</keyword>
<dbReference type="Proteomes" id="UP000008068">
    <property type="component" value="Unassembled WGS sequence"/>
</dbReference>
<feature type="compositionally biased region" description="Acidic residues" evidence="6">
    <location>
        <begin position="536"/>
        <end position="546"/>
    </location>
</feature>
<dbReference type="AlphaFoldDB" id="G0P7A7"/>
<dbReference type="InParanoid" id="G0P7A7"/>
<evidence type="ECO:0000256" key="6">
    <source>
        <dbReference type="SAM" id="MobiDB-lite"/>
    </source>
</evidence>
<keyword evidence="1" id="KW-0479">Metal-binding</keyword>
<evidence type="ECO:0000256" key="5">
    <source>
        <dbReference type="SAM" id="Coils"/>
    </source>
</evidence>
<evidence type="ECO:0000256" key="1">
    <source>
        <dbReference type="ARBA" id="ARBA00022723"/>
    </source>
</evidence>
<dbReference type="Gene3D" id="3.30.40.10">
    <property type="entry name" value="Zinc/RING finger domain, C3HC4 (zinc finger)"/>
    <property type="match status" value="1"/>
</dbReference>
<dbReference type="InterPro" id="IPR019787">
    <property type="entry name" value="Znf_PHD-finger"/>
</dbReference>
<gene>
    <name evidence="10" type="ORF">CAEBREN_06240</name>
</gene>
<name>G0P7A7_CAEBE</name>
<feature type="compositionally biased region" description="Basic residues" evidence="6">
    <location>
        <begin position="518"/>
        <end position="531"/>
    </location>
</feature>
<evidence type="ECO:0000256" key="3">
    <source>
        <dbReference type="ARBA" id="ARBA00022833"/>
    </source>
</evidence>
<keyword evidence="11" id="KW-1185">Reference proteome</keyword>
<feature type="domain" description="PHD-type" evidence="7">
    <location>
        <begin position="931"/>
        <end position="981"/>
    </location>
</feature>
<dbReference type="InterPro" id="IPR013083">
    <property type="entry name" value="Znf_RING/FYVE/PHD"/>
</dbReference>
<dbReference type="PROSITE" id="PS51292">
    <property type="entry name" value="ZF_RING_CH"/>
    <property type="match status" value="1"/>
</dbReference>
<dbReference type="PROSITE" id="PS50016">
    <property type="entry name" value="ZF_PHD_2"/>
    <property type="match status" value="1"/>
</dbReference>
<dbReference type="OrthoDB" id="5911610at2759"/>
<feature type="domain" description="RING-type" evidence="8">
    <location>
        <begin position="934"/>
        <end position="979"/>
    </location>
</feature>
<evidence type="ECO:0000313" key="11">
    <source>
        <dbReference type="Proteomes" id="UP000008068"/>
    </source>
</evidence>
<sequence>MEESVPKKYERKRISELKISVENIKEDFPDQRPSTFRKGLIGYYDNDSYLIYNISLMTDKMVALNDYQLFFMDRDDVEYFEDPSGGNKNLEILKNLKTFMTFKPDKKIYLRVFKLIDQGFEVDHIFKDEVLTILPMIFQQQGDPIPTEKIETLRSGWIKEKGNARSTTKTILLAVLLSENFDVDNSLITAVNDLTFTWSCHAFLKDGGSTKIVFQNQDGRNMQHPSHAVLSYFQSWICGGDWAKTNGERLETMIDWFFDRGEAYYHFCQDFMVVEPCSEAIAAKQWLQKKLDKYHDYHLPYLHYEDTILISEYLKMCEEYGIQNYREHIKRSDGRIKVYLARAFMLVGWMELVFEGYTKYYGIRDLLIDGLSSLIPKNKLEDFQYFLKHVVFPVGLYSRNEYFEPRWLEPNKEEDERIAKLAAANEKRNQKLQEKKNAKKKKLEQAAPEKTEPQVVAQTEEEKTSQEFHKLVEQLGKVYNVNSPRNVKKEDLNNAQNSVDVETVEEVVVAPSENQGKSSKKKNNKKKKKRQATSEEVAEDVVEDTVDDAKPAEEIQPDVEPVANPVPQPAMPVAAELEAAEPEAAEPLAAERVNPPPAPRDPKQESSSCSKCLRTSKKCQEAIKAATIAQSKADSFESKARRTEEVEKRMREMEEEMKQMKLQLANSLKHSEENERLRQKISKREKIEEDLRKEKKELILKNENLELEIRNLNEKVKQLEDKIDQGKLECDDRIALIESVTLEIVNELTSKTYIQEEEITNLKDSMNKKQTELFKAIEINGKYNMENSLLKSKVNRLENDITRLREQASQALEPVVMDRRKLLELRKLKDDFGRNKIMEDAQEKVDKIKNLPDTTENLAESLEAAENELIRLETSIYNYQDFLDLNVRIYQKSHDISKILELPEYPKISELFSDLYSRLFPVRPPETGIPDTDCPICYETRQPDEEILGCNGCPYIFHLSCLRKWFEDKKGCTKCPQCQKTLRDPDQYPMLQ</sequence>
<keyword evidence="2 4" id="KW-0863">Zinc-finger</keyword>
<feature type="compositionally biased region" description="Basic and acidic residues" evidence="6">
    <location>
        <begin position="443"/>
        <end position="452"/>
    </location>
</feature>
<evidence type="ECO:0000259" key="9">
    <source>
        <dbReference type="PROSITE" id="PS51292"/>
    </source>
</evidence>
<reference evidence="11" key="1">
    <citation type="submission" date="2011-07" db="EMBL/GenBank/DDBJ databases">
        <authorList>
            <consortium name="Caenorhabditis brenneri Sequencing and Analysis Consortium"/>
            <person name="Wilson R.K."/>
        </authorList>
    </citation>
    <scope>NUCLEOTIDE SEQUENCE [LARGE SCALE GENOMIC DNA]</scope>
    <source>
        <strain evidence="11">PB2801</strain>
    </source>
</reference>
<organism evidence="11">
    <name type="scientific">Caenorhabditis brenneri</name>
    <name type="common">Nematode worm</name>
    <dbReference type="NCBI Taxonomy" id="135651"/>
    <lineage>
        <taxon>Eukaryota</taxon>
        <taxon>Metazoa</taxon>
        <taxon>Ecdysozoa</taxon>
        <taxon>Nematoda</taxon>
        <taxon>Chromadorea</taxon>
        <taxon>Rhabditida</taxon>
        <taxon>Rhabditina</taxon>
        <taxon>Rhabditomorpha</taxon>
        <taxon>Rhabditoidea</taxon>
        <taxon>Rhabditidae</taxon>
        <taxon>Peloderinae</taxon>
        <taxon>Caenorhabditis</taxon>
    </lineage>
</organism>
<protein>
    <recommendedName>
        <fullName evidence="12">RING-type domain-containing protein</fullName>
    </recommendedName>
</protein>
<dbReference type="HOGENOM" id="CLU_298308_0_0_1"/>
<accession>G0P7A7</accession>
<proteinExistence type="predicted"/>
<dbReference type="PROSITE" id="PS50089">
    <property type="entry name" value="ZF_RING_2"/>
    <property type="match status" value="1"/>
</dbReference>
<dbReference type="InterPro" id="IPR001841">
    <property type="entry name" value="Znf_RING"/>
</dbReference>
<feature type="region of interest" description="Disordered" evidence="6">
    <location>
        <begin position="507"/>
        <end position="610"/>
    </location>
</feature>
<evidence type="ECO:0000256" key="2">
    <source>
        <dbReference type="ARBA" id="ARBA00022771"/>
    </source>
</evidence>
<feature type="region of interest" description="Disordered" evidence="6">
    <location>
        <begin position="427"/>
        <end position="463"/>
    </location>
</feature>
<evidence type="ECO:0008006" key="12">
    <source>
        <dbReference type="Google" id="ProtNLM"/>
    </source>
</evidence>
<dbReference type="SUPFAM" id="SSF57850">
    <property type="entry name" value="RING/U-box"/>
    <property type="match status" value="1"/>
</dbReference>
<dbReference type="InterPro" id="IPR011016">
    <property type="entry name" value="Znf_RING-CH"/>
</dbReference>
<keyword evidence="3" id="KW-0862">Zinc</keyword>
<evidence type="ECO:0000259" key="8">
    <source>
        <dbReference type="PROSITE" id="PS50089"/>
    </source>
</evidence>
<evidence type="ECO:0000313" key="10">
    <source>
        <dbReference type="EMBL" id="EGT46882.1"/>
    </source>
</evidence>
<feature type="compositionally biased region" description="Basic and acidic residues" evidence="6">
    <location>
        <begin position="427"/>
        <end position="436"/>
    </location>
</feature>
<feature type="coiled-coil region" evidence="5">
    <location>
        <begin position="636"/>
        <end position="729"/>
    </location>
</feature>
<evidence type="ECO:0000259" key="7">
    <source>
        <dbReference type="PROSITE" id="PS50016"/>
    </source>
</evidence>
<dbReference type="SMART" id="SM00744">
    <property type="entry name" value="RINGv"/>
    <property type="match status" value="1"/>
</dbReference>
<evidence type="ECO:0000256" key="4">
    <source>
        <dbReference type="PROSITE-ProRule" id="PRU00175"/>
    </source>
</evidence>
<dbReference type="EMBL" id="GL380111">
    <property type="protein sequence ID" value="EGT46882.1"/>
    <property type="molecule type" value="Genomic_DNA"/>
</dbReference>
<dbReference type="eggNOG" id="KOG0800">
    <property type="taxonomic scope" value="Eukaryota"/>
</dbReference>
<feature type="domain" description="RING-CH-type" evidence="9">
    <location>
        <begin position="926"/>
        <end position="985"/>
    </location>
</feature>
<dbReference type="GO" id="GO:0008270">
    <property type="term" value="F:zinc ion binding"/>
    <property type="evidence" value="ECO:0007669"/>
    <property type="project" value="UniProtKB-KW"/>
</dbReference>